<feature type="region of interest" description="Disordered" evidence="1">
    <location>
        <begin position="49"/>
        <end position="80"/>
    </location>
</feature>
<evidence type="ECO:0000256" key="1">
    <source>
        <dbReference type="SAM" id="MobiDB-lite"/>
    </source>
</evidence>
<organism evidence="2 3">
    <name type="scientific">Alligator mississippiensis</name>
    <name type="common">American alligator</name>
    <dbReference type="NCBI Taxonomy" id="8496"/>
    <lineage>
        <taxon>Eukaryota</taxon>
        <taxon>Metazoa</taxon>
        <taxon>Chordata</taxon>
        <taxon>Craniata</taxon>
        <taxon>Vertebrata</taxon>
        <taxon>Euteleostomi</taxon>
        <taxon>Archelosauria</taxon>
        <taxon>Archosauria</taxon>
        <taxon>Crocodylia</taxon>
        <taxon>Alligatoridae</taxon>
        <taxon>Alligatorinae</taxon>
        <taxon>Alligator</taxon>
    </lineage>
</organism>
<dbReference type="Proteomes" id="UP000050525">
    <property type="component" value="Unassembled WGS sequence"/>
</dbReference>
<feature type="compositionally biased region" description="Polar residues" evidence="1">
    <location>
        <begin position="57"/>
        <end position="69"/>
    </location>
</feature>
<sequence length="80" mass="8480">MKARTPEFSCLPVTQVSLFNSSPEGNEGHKLVHGEANGKALTNFLDIAVDPEDPKQGTLSDQADQPEPSTTAATRAATRS</sequence>
<keyword evidence="3" id="KW-1185">Reference proteome</keyword>
<protein>
    <submittedName>
        <fullName evidence="2">Uncharacterized protein</fullName>
    </submittedName>
</protein>
<evidence type="ECO:0000313" key="2">
    <source>
        <dbReference type="EMBL" id="KYO31765.1"/>
    </source>
</evidence>
<gene>
    <name evidence="2" type="ORF">Y1Q_0022840</name>
</gene>
<reference evidence="2 3" key="1">
    <citation type="journal article" date="2012" name="Genome Biol.">
        <title>Sequencing three crocodilian genomes to illuminate the evolution of archosaurs and amniotes.</title>
        <authorList>
            <person name="St John J.A."/>
            <person name="Braun E.L."/>
            <person name="Isberg S.R."/>
            <person name="Miles L.G."/>
            <person name="Chong A.Y."/>
            <person name="Gongora J."/>
            <person name="Dalzell P."/>
            <person name="Moran C."/>
            <person name="Bed'hom B."/>
            <person name="Abzhanov A."/>
            <person name="Burgess S.C."/>
            <person name="Cooksey A.M."/>
            <person name="Castoe T.A."/>
            <person name="Crawford N.G."/>
            <person name="Densmore L.D."/>
            <person name="Drew J.C."/>
            <person name="Edwards S.V."/>
            <person name="Faircloth B.C."/>
            <person name="Fujita M.K."/>
            <person name="Greenwold M.J."/>
            <person name="Hoffmann F.G."/>
            <person name="Howard J.M."/>
            <person name="Iguchi T."/>
            <person name="Janes D.E."/>
            <person name="Khan S.Y."/>
            <person name="Kohno S."/>
            <person name="de Koning A.J."/>
            <person name="Lance S.L."/>
            <person name="McCarthy F.M."/>
            <person name="McCormack J.E."/>
            <person name="Merchant M.E."/>
            <person name="Peterson D.G."/>
            <person name="Pollock D.D."/>
            <person name="Pourmand N."/>
            <person name="Raney B.J."/>
            <person name="Roessler K.A."/>
            <person name="Sanford J.R."/>
            <person name="Sawyer R.H."/>
            <person name="Schmidt C.J."/>
            <person name="Triplett E.W."/>
            <person name="Tuberville T.D."/>
            <person name="Venegas-Anaya M."/>
            <person name="Howard J.T."/>
            <person name="Jarvis E.D."/>
            <person name="Guillette L.J.Jr."/>
            <person name="Glenn T.C."/>
            <person name="Green R.E."/>
            <person name="Ray D.A."/>
        </authorList>
    </citation>
    <scope>NUCLEOTIDE SEQUENCE [LARGE SCALE GENOMIC DNA]</scope>
    <source>
        <strain evidence="2">KSC_2009_1</strain>
    </source>
</reference>
<proteinExistence type="predicted"/>
<dbReference type="AlphaFoldDB" id="A0A151N5A0"/>
<accession>A0A151N5A0</accession>
<evidence type="ECO:0000313" key="3">
    <source>
        <dbReference type="Proteomes" id="UP000050525"/>
    </source>
</evidence>
<name>A0A151N5A0_ALLMI</name>
<comment type="caution">
    <text evidence="2">The sequence shown here is derived from an EMBL/GenBank/DDBJ whole genome shotgun (WGS) entry which is preliminary data.</text>
</comment>
<feature type="compositionally biased region" description="Low complexity" evidence="1">
    <location>
        <begin position="70"/>
        <end position="80"/>
    </location>
</feature>
<dbReference type="EMBL" id="AKHW03004053">
    <property type="protein sequence ID" value="KYO31765.1"/>
    <property type="molecule type" value="Genomic_DNA"/>
</dbReference>